<feature type="domain" description="CCHC-type" evidence="3">
    <location>
        <begin position="302"/>
        <end position="317"/>
    </location>
</feature>
<dbReference type="SUPFAM" id="SSF56672">
    <property type="entry name" value="DNA/RNA polymerases"/>
    <property type="match status" value="1"/>
</dbReference>
<proteinExistence type="predicted"/>
<keyword evidence="1" id="KW-0862">Zinc</keyword>
<dbReference type="Gene3D" id="3.60.10.10">
    <property type="entry name" value="Endonuclease/exonuclease/phosphatase"/>
    <property type="match status" value="1"/>
</dbReference>
<dbReference type="Pfam" id="PF14111">
    <property type="entry name" value="DUF4283"/>
    <property type="match status" value="1"/>
</dbReference>
<dbReference type="OrthoDB" id="1215883at2759"/>
<dbReference type="SUPFAM" id="SSF57756">
    <property type="entry name" value="Retrovirus zinc finger-like domains"/>
    <property type="match status" value="1"/>
</dbReference>
<accession>A0A484MD50</accession>
<keyword evidence="1" id="KW-0479">Metal-binding</keyword>
<dbReference type="GO" id="GO:0003676">
    <property type="term" value="F:nucleic acid binding"/>
    <property type="evidence" value="ECO:0007669"/>
    <property type="project" value="InterPro"/>
</dbReference>
<dbReference type="InterPro" id="IPR025558">
    <property type="entry name" value="DUF4283"/>
</dbReference>
<protein>
    <recommendedName>
        <fullName evidence="3">CCHC-type domain-containing protein</fullName>
    </recommendedName>
</protein>
<organism evidence="4 5">
    <name type="scientific">Cuscuta campestris</name>
    <dbReference type="NCBI Taxonomy" id="132261"/>
    <lineage>
        <taxon>Eukaryota</taxon>
        <taxon>Viridiplantae</taxon>
        <taxon>Streptophyta</taxon>
        <taxon>Embryophyta</taxon>
        <taxon>Tracheophyta</taxon>
        <taxon>Spermatophyta</taxon>
        <taxon>Magnoliopsida</taxon>
        <taxon>eudicotyledons</taxon>
        <taxon>Gunneridae</taxon>
        <taxon>Pentapetalae</taxon>
        <taxon>asterids</taxon>
        <taxon>lamiids</taxon>
        <taxon>Solanales</taxon>
        <taxon>Convolvulaceae</taxon>
        <taxon>Cuscuteae</taxon>
        <taxon>Cuscuta</taxon>
        <taxon>Cuscuta subgen. Grammica</taxon>
        <taxon>Cuscuta sect. Cleistogrammica</taxon>
    </lineage>
</organism>
<dbReference type="PANTHER" id="PTHR33233:SF17">
    <property type="entry name" value="DUF4283 DOMAIN-CONTAINING PROTEIN"/>
    <property type="match status" value="1"/>
</dbReference>
<dbReference type="EMBL" id="OOIL02003166">
    <property type="protein sequence ID" value="VFQ86459.1"/>
    <property type="molecule type" value="Genomic_DNA"/>
</dbReference>
<dbReference type="InterPro" id="IPR001878">
    <property type="entry name" value="Znf_CCHC"/>
</dbReference>
<keyword evidence="5" id="KW-1185">Reference proteome</keyword>
<name>A0A484MD50_9ASTE</name>
<feature type="region of interest" description="Disordered" evidence="2">
    <location>
        <begin position="24"/>
        <end position="62"/>
    </location>
</feature>
<gene>
    <name evidence="4" type="ORF">CCAM_LOCUS28235</name>
</gene>
<feature type="compositionally biased region" description="Polar residues" evidence="2">
    <location>
        <begin position="36"/>
        <end position="62"/>
    </location>
</feature>
<dbReference type="PROSITE" id="PS50158">
    <property type="entry name" value="ZF_CCHC"/>
    <property type="match status" value="1"/>
</dbReference>
<dbReference type="InterPro" id="IPR043502">
    <property type="entry name" value="DNA/RNA_pol_sf"/>
</dbReference>
<dbReference type="PANTHER" id="PTHR33233">
    <property type="entry name" value="ENDONUCLEASE/EXONUCLEASE/PHOSPHATASE"/>
    <property type="match status" value="1"/>
</dbReference>
<dbReference type="SUPFAM" id="SSF56219">
    <property type="entry name" value="DNase I-like"/>
    <property type="match status" value="1"/>
</dbReference>
<reference evidence="4 5" key="1">
    <citation type="submission" date="2018-04" db="EMBL/GenBank/DDBJ databases">
        <authorList>
            <person name="Vogel A."/>
        </authorList>
    </citation>
    <scope>NUCLEOTIDE SEQUENCE [LARGE SCALE GENOMIC DNA]</scope>
</reference>
<sequence length="909" mass="104352">MQLFPRISLCRRLLLSLTMGRRGRPPKLDGKIAGDDQNTYGNLQSHNVPVSDPQSSTTPQISETIDQVTTQTNTENTPEIQEESPTKTFAEAVGFQEELNFNLKFIPTEVIDGKSIARLTHDDVIEPGNYWDSALVCCILGANPPLEIVKGFLNRIWKTYGIDDVSFLKEGQFIVRFKKEEDRDEIIKRKYYYMDNKPVYVQIWYPGVKVDILGRKDIPIWIQLPDLDMKYWGLSALSKIGSSIGQPIRRDGATAARNRWSYARIQIEVQVNQSFPDQIHFINEEGRIITQSIVYEWAPTLCSHCGRIGHVADKCRKKKTVAGQPPRLKPIWRPKLHQKDNKNEEVEVVTPKDPKYKEGAEDNPEMTENSGNKEEEFTEVSKKKAARRKSLEGKEESFIGRIWIIWNTNKVHITILDVSDQAVHCQAKILDEDNYFFLTFIYAHNESCKRRDLLTFLQKNMVTAPWCVLGDFNVVLKMDERIGGNPVNREESREFMDCLNLCGLEDLPFEGSKYTWCNNQGIGKRIYSKLDRILGNIEWIINFNFKAHFREGGISDHSAMILKQVKHDTGHSFKFCDMWTLDPHFPQIVKEVWEEKHEGTTMLQVVQKLKLLKSPLKNLNRQKFQHLDKQIDIIRTELLSAQAILKNQIDAQTLKTEEKLRQELHLKLKANFLLKSQQSKADWLIYGDQDTKYFHAWVKKRRLQNQLISITNEDGLLVEGKKEVAKVLVNYFQKQLGIPNDTLDMKKDIVNMGKCLSIEQQLILIASPTQEEIKNCLFEIPNHKSPGPDGFSSGFFKHQWDVVGGLVTKAIQDFFQNGVSLKQINSTNITVIPKKDNPKSPTDLRPIACCNVIYKVISKVICGRLKKILLSIINLNQGAFVEGRELGHNDFSVRNLQEVTIGKTSPRDS</sequence>
<evidence type="ECO:0000313" key="4">
    <source>
        <dbReference type="EMBL" id="VFQ86459.1"/>
    </source>
</evidence>
<dbReference type="Proteomes" id="UP000595140">
    <property type="component" value="Unassembled WGS sequence"/>
</dbReference>
<evidence type="ECO:0000256" key="1">
    <source>
        <dbReference type="PROSITE-ProRule" id="PRU00047"/>
    </source>
</evidence>
<evidence type="ECO:0000259" key="3">
    <source>
        <dbReference type="PROSITE" id="PS50158"/>
    </source>
</evidence>
<feature type="compositionally biased region" description="Basic and acidic residues" evidence="2">
    <location>
        <begin position="337"/>
        <end position="360"/>
    </location>
</feature>
<dbReference type="InterPro" id="IPR036691">
    <property type="entry name" value="Endo/exonu/phosph_ase_sf"/>
</dbReference>
<dbReference type="GO" id="GO:0008270">
    <property type="term" value="F:zinc ion binding"/>
    <property type="evidence" value="ECO:0007669"/>
    <property type="project" value="UniProtKB-KW"/>
</dbReference>
<dbReference type="AlphaFoldDB" id="A0A484MD50"/>
<evidence type="ECO:0000313" key="5">
    <source>
        <dbReference type="Proteomes" id="UP000595140"/>
    </source>
</evidence>
<keyword evidence="1" id="KW-0863">Zinc-finger</keyword>
<feature type="compositionally biased region" description="Basic and acidic residues" evidence="2">
    <location>
        <begin position="371"/>
        <end position="382"/>
    </location>
</feature>
<evidence type="ECO:0000256" key="2">
    <source>
        <dbReference type="SAM" id="MobiDB-lite"/>
    </source>
</evidence>
<feature type="region of interest" description="Disordered" evidence="2">
    <location>
        <begin position="324"/>
        <end position="386"/>
    </location>
</feature>
<dbReference type="InterPro" id="IPR036875">
    <property type="entry name" value="Znf_CCHC_sf"/>
</dbReference>